<keyword evidence="2" id="KW-1185">Reference proteome</keyword>
<protein>
    <submittedName>
        <fullName evidence="1">Uncharacterized protein</fullName>
    </submittedName>
</protein>
<sequence length="205" mass="21320">MDERWMVSGSTGSEMRGSICFVAAAATAAGMDRGVVPTGTVRESAARASSTTCDAVRAMPRNRRHAACDGVDGNARVKLVAATCAVAAVMMAPAAVSAAFDPGVVVGTYTDPVNHPGGTRTVALTDTRLGGFTLAKVFGKGGRGEPKEYELPAMVFKCPPGLPNDAACITIDFRPKGGPNDFTGYFDADKKGIQFPADGNFWPKQ</sequence>
<dbReference type="AlphaFoldDB" id="A0A5J4YKU9"/>
<dbReference type="OMA" id="CITIDFR"/>
<proteinExistence type="predicted"/>
<reference evidence="2" key="1">
    <citation type="journal article" date="2019" name="Nat. Commun.">
        <title>Expansion of phycobilisome linker gene families in mesophilic red algae.</title>
        <authorList>
            <person name="Lee J."/>
            <person name="Kim D."/>
            <person name="Bhattacharya D."/>
            <person name="Yoon H.S."/>
        </authorList>
    </citation>
    <scope>NUCLEOTIDE SEQUENCE [LARGE SCALE GENOMIC DNA]</scope>
    <source>
        <strain evidence="2">CCMP 1328</strain>
    </source>
</reference>
<accession>A0A5J4YKU9</accession>
<dbReference type="EMBL" id="VRMN01000010">
    <property type="protein sequence ID" value="KAA8492099.1"/>
    <property type="molecule type" value="Genomic_DNA"/>
</dbReference>
<evidence type="ECO:0000313" key="2">
    <source>
        <dbReference type="Proteomes" id="UP000324585"/>
    </source>
</evidence>
<evidence type="ECO:0000313" key="1">
    <source>
        <dbReference type="EMBL" id="KAA8492099.1"/>
    </source>
</evidence>
<organism evidence="1 2">
    <name type="scientific">Porphyridium purpureum</name>
    <name type="common">Red alga</name>
    <name type="synonym">Porphyridium cruentum</name>
    <dbReference type="NCBI Taxonomy" id="35688"/>
    <lineage>
        <taxon>Eukaryota</taxon>
        <taxon>Rhodophyta</taxon>
        <taxon>Bangiophyceae</taxon>
        <taxon>Porphyridiales</taxon>
        <taxon>Porphyridiaceae</taxon>
        <taxon>Porphyridium</taxon>
    </lineage>
</organism>
<comment type="caution">
    <text evidence="1">The sequence shown here is derived from an EMBL/GenBank/DDBJ whole genome shotgun (WGS) entry which is preliminary data.</text>
</comment>
<gene>
    <name evidence="1" type="ORF">FVE85_3537</name>
</gene>
<dbReference type="Proteomes" id="UP000324585">
    <property type="component" value="Unassembled WGS sequence"/>
</dbReference>
<dbReference type="OrthoDB" id="424986at2759"/>
<name>A0A5J4YKU9_PORPP</name>